<protein>
    <submittedName>
        <fullName evidence="3">CGNR zinc finger domain-containing protein</fullName>
    </submittedName>
</protein>
<feature type="domain" description="Zinc finger CGNR" evidence="2">
    <location>
        <begin position="122"/>
        <end position="165"/>
    </location>
</feature>
<evidence type="ECO:0000256" key="1">
    <source>
        <dbReference type="SAM" id="MobiDB-lite"/>
    </source>
</evidence>
<dbReference type="InterPro" id="IPR010852">
    <property type="entry name" value="ABATE"/>
</dbReference>
<dbReference type="AlphaFoldDB" id="A0A853ET09"/>
<feature type="region of interest" description="Disordered" evidence="1">
    <location>
        <begin position="162"/>
        <end position="181"/>
    </location>
</feature>
<evidence type="ECO:0000313" key="3">
    <source>
        <dbReference type="EMBL" id="NYS93796.1"/>
    </source>
</evidence>
<dbReference type="Pfam" id="PF11706">
    <property type="entry name" value="zf-CGNR"/>
    <property type="match status" value="1"/>
</dbReference>
<keyword evidence="4" id="KW-1185">Reference proteome</keyword>
<dbReference type="InterPro" id="IPR023286">
    <property type="entry name" value="ABATE_dom_sf"/>
</dbReference>
<dbReference type="SUPFAM" id="SSF160904">
    <property type="entry name" value="Jann2411-like"/>
    <property type="match status" value="1"/>
</dbReference>
<dbReference type="Gene3D" id="1.10.3300.10">
    <property type="entry name" value="Jann2411-like domain"/>
    <property type="match status" value="1"/>
</dbReference>
<gene>
    <name evidence="3" type="ORF">HZZ10_09715</name>
</gene>
<organism evidence="3 4">
    <name type="scientific">Sanguibacter inulinus</name>
    <dbReference type="NCBI Taxonomy" id="60922"/>
    <lineage>
        <taxon>Bacteria</taxon>
        <taxon>Bacillati</taxon>
        <taxon>Actinomycetota</taxon>
        <taxon>Actinomycetes</taxon>
        <taxon>Micrococcales</taxon>
        <taxon>Sanguibacteraceae</taxon>
        <taxon>Sanguibacter</taxon>
    </lineage>
</organism>
<sequence length="181" mass="19706">MAEVSPNEVLLLDLLNSTPVEGEKIVDALGDDATAAAWTSERGGTGTPHEVELVREVREVLQGVVRGDAEPQSLAPFLRDVTQVPTISSGTLQWQLHAPDDSLLAARAVIAWSELEQTRPGRLRSCGNPDCRLFLIDRSHGNRAQWCSMAVCGNRMKARRHYDRKRGATGVTPAAADDLRA</sequence>
<comment type="caution">
    <text evidence="3">The sequence shown here is derived from an EMBL/GenBank/DDBJ whole genome shotgun (WGS) entry which is preliminary data.</text>
</comment>
<name>A0A853ET09_9MICO</name>
<dbReference type="EMBL" id="JACBYE010000020">
    <property type="protein sequence ID" value="NYS93796.1"/>
    <property type="molecule type" value="Genomic_DNA"/>
</dbReference>
<dbReference type="Pfam" id="PF07336">
    <property type="entry name" value="ABATE"/>
    <property type="match status" value="1"/>
</dbReference>
<reference evidence="3 4" key="1">
    <citation type="submission" date="2020-07" db="EMBL/GenBank/DDBJ databases">
        <title>MOT database genomes.</title>
        <authorList>
            <person name="Joseph S."/>
            <person name="Aduse-Opoku J."/>
            <person name="Hashim A."/>
            <person name="Wade W."/>
            <person name="Curtis M."/>
        </authorList>
    </citation>
    <scope>NUCLEOTIDE SEQUENCE [LARGE SCALE GENOMIC DNA]</scope>
    <source>
        <strain evidence="3 4">DSM 100099</strain>
    </source>
</reference>
<proteinExistence type="predicted"/>
<dbReference type="RefSeq" id="WP_179913351.1">
    <property type="nucleotide sequence ID" value="NZ_JACBYE010000020.1"/>
</dbReference>
<dbReference type="PANTHER" id="PTHR35525:SF3">
    <property type="entry name" value="BLL6575 PROTEIN"/>
    <property type="match status" value="1"/>
</dbReference>
<evidence type="ECO:0000259" key="2">
    <source>
        <dbReference type="Pfam" id="PF11706"/>
    </source>
</evidence>
<evidence type="ECO:0000313" key="4">
    <source>
        <dbReference type="Proteomes" id="UP000561011"/>
    </source>
</evidence>
<dbReference type="PANTHER" id="PTHR35525">
    <property type="entry name" value="BLL6575 PROTEIN"/>
    <property type="match status" value="1"/>
</dbReference>
<accession>A0A853ET09</accession>
<dbReference type="Proteomes" id="UP000561011">
    <property type="component" value="Unassembled WGS sequence"/>
</dbReference>
<dbReference type="InterPro" id="IPR021005">
    <property type="entry name" value="Znf_CGNR"/>
</dbReference>